<dbReference type="SUPFAM" id="SSF53756">
    <property type="entry name" value="UDP-Glycosyltransferase/glycogen phosphorylase"/>
    <property type="match status" value="1"/>
</dbReference>
<comment type="caution">
    <text evidence="2">The sequence shown here is derived from an EMBL/GenBank/DDBJ whole genome shotgun (WGS) entry which is preliminary data.</text>
</comment>
<evidence type="ECO:0000313" key="5">
    <source>
        <dbReference type="Proteomes" id="UP000439314"/>
    </source>
</evidence>
<dbReference type="InterPro" id="IPR055259">
    <property type="entry name" value="YkvP/CgeB_Glyco_trans-like"/>
</dbReference>
<dbReference type="GO" id="GO:0016757">
    <property type="term" value="F:glycosyltransferase activity"/>
    <property type="evidence" value="ECO:0007669"/>
    <property type="project" value="TreeGrafter"/>
</dbReference>
<dbReference type="RefSeq" id="WP_153750819.1">
    <property type="nucleotide sequence ID" value="NZ_WJPM01000003.1"/>
</dbReference>
<feature type="domain" description="Spore protein YkvP/CgeB glycosyl transferase-like" evidence="1">
    <location>
        <begin position="204"/>
        <end position="354"/>
    </location>
</feature>
<dbReference type="AlphaFoldDB" id="A0A6N7Q6X8"/>
<dbReference type="CDD" id="cd03801">
    <property type="entry name" value="GT4_PimA-like"/>
    <property type="match status" value="1"/>
</dbReference>
<dbReference type="PANTHER" id="PTHR45947:SF3">
    <property type="entry name" value="SULFOQUINOVOSYL TRANSFERASE SQD2"/>
    <property type="match status" value="1"/>
</dbReference>
<name>A0A6N7Q6X8_9XANT</name>
<keyword evidence="2" id="KW-0808">Transferase</keyword>
<proteinExistence type="predicted"/>
<evidence type="ECO:0000313" key="2">
    <source>
        <dbReference type="EMBL" id="MRG99609.1"/>
    </source>
</evidence>
<keyword evidence="4" id="KW-1185">Reference proteome</keyword>
<dbReference type="InterPro" id="IPR050194">
    <property type="entry name" value="Glycosyltransferase_grp1"/>
</dbReference>
<dbReference type="Pfam" id="PF13524">
    <property type="entry name" value="Glyco_trans_1_2"/>
    <property type="match status" value="1"/>
</dbReference>
<dbReference type="EMBL" id="WJPN01000003">
    <property type="protein sequence ID" value="MRG99609.1"/>
    <property type="molecule type" value="Genomic_DNA"/>
</dbReference>
<evidence type="ECO:0000313" key="3">
    <source>
        <dbReference type="EMBL" id="MRH73941.1"/>
    </source>
</evidence>
<dbReference type="Proteomes" id="UP000439314">
    <property type="component" value="Unassembled WGS sequence"/>
</dbReference>
<organism evidence="2 5">
    <name type="scientific">Xanthomonas sontii</name>
    <dbReference type="NCBI Taxonomy" id="2650745"/>
    <lineage>
        <taxon>Bacteria</taxon>
        <taxon>Pseudomonadati</taxon>
        <taxon>Pseudomonadota</taxon>
        <taxon>Gammaproteobacteria</taxon>
        <taxon>Lysobacterales</taxon>
        <taxon>Lysobacteraceae</taxon>
        <taxon>Xanthomonas</taxon>
    </lineage>
</organism>
<protein>
    <submittedName>
        <fullName evidence="2">Glycosyltransferase</fullName>
    </submittedName>
</protein>
<dbReference type="Gene3D" id="3.40.50.2000">
    <property type="entry name" value="Glycogen Phosphorylase B"/>
    <property type="match status" value="2"/>
</dbReference>
<gene>
    <name evidence="2" type="ORF">GIY21_04795</name>
    <name evidence="3" type="ORF">GIY22_04785</name>
</gene>
<evidence type="ECO:0000313" key="4">
    <source>
        <dbReference type="Proteomes" id="UP000437931"/>
    </source>
</evidence>
<reference evidence="4 5" key="1">
    <citation type="submission" date="2019-11" db="EMBL/GenBank/DDBJ databases">
        <title>First report of rice panicle blight caused by Xanthomonas sp. in Iran.</title>
        <authorList>
            <person name="Mirghasempour S.A."/>
            <person name="Huang S."/>
            <person name="Brady C.L."/>
            <person name="Studholme D.J."/>
        </authorList>
    </citation>
    <scope>NUCLEOTIDE SEQUENCE [LARGE SCALE GENOMIC DNA]</scope>
    <source>
        <strain evidence="2 5">ASD011</strain>
        <strain evidence="4">SAM114</strain>
    </source>
</reference>
<reference evidence="3" key="2">
    <citation type="journal article" date="2020" name="Plant Dis.">
        <title>A Grain Rot of Rice in Iran Caused by a Xanthomonas Strain Closely Related to X. sacchari.</title>
        <authorList>
            <person name="Mirghasempour S.A."/>
            <person name="Huang S."/>
            <person name="Studholme D.J."/>
            <person name="Brady C.L."/>
        </authorList>
    </citation>
    <scope>NUCLEOTIDE SEQUENCE</scope>
    <source>
        <strain evidence="3">SAM114</strain>
    </source>
</reference>
<sequence>MKFVLFYHSLVSDWNHGNAHFLRGIVADLQARGHAVAVYEPHDSWSRAQLQAEEGEAPLQAFADAFPQLRSTRYDLATLDLAQVLDGADVVLVHEWNAPELIARIGREAPVGCRVLFHDTHHRSVSAPDEMARFDLSDYDGVLAFGEAVRQQYLRHGWSRRVWTWHEAADLRVFQPQLGQAQQGDLLWIGNWGDDERAQELDTFLIQPVRRLRLRARIHGVRYPPQALQALAEAGIDYAGWLPNHRAPQAFAHFRVTVHVPRRPYVRALPGIPTIRVFEALACGIPLVCAPWDDVEQLFAPGRDYLVARDGAQMQRHLHDVLHDAELAAALRMHGLHTIRTRHSCAHRVDELLAVLAELDAPAAHPDHRSLSHA</sequence>
<evidence type="ECO:0000259" key="1">
    <source>
        <dbReference type="Pfam" id="PF13524"/>
    </source>
</evidence>
<dbReference type="PANTHER" id="PTHR45947">
    <property type="entry name" value="SULFOQUINOVOSYL TRANSFERASE SQD2"/>
    <property type="match status" value="1"/>
</dbReference>
<accession>A0A6N7Q6X8</accession>
<dbReference type="EMBL" id="WJPM01000003">
    <property type="protein sequence ID" value="MRH73941.1"/>
    <property type="molecule type" value="Genomic_DNA"/>
</dbReference>
<dbReference type="Proteomes" id="UP000437931">
    <property type="component" value="Unassembled WGS sequence"/>
</dbReference>